<dbReference type="EMBL" id="LAZR01000171">
    <property type="protein sequence ID" value="KKN84445.1"/>
    <property type="molecule type" value="Genomic_DNA"/>
</dbReference>
<dbReference type="AlphaFoldDB" id="A0A0F9TTS7"/>
<evidence type="ECO:0000313" key="1">
    <source>
        <dbReference type="EMBL" id="KKN84445.1"/>
    </source>
</evidence>
<accession>A0A0F9TTS7</accession>
<organism evidence="1">
    <name type="scientific">marine sediment metagenome</name>
    <dbReference type="NCBI Taxonomy" id="412755"/>
    <lineage>
        <taxon>unclassified sequences</taxon>
        <taxon>metagenomes</taxon>
        <taxon>ecological metagenomes</taxon>
    </lineage>
</organism>
<protein>
    <submittedName>
        <fullName evidence="1">Uncharacterized protein</fullName>
    </submittedName>
</protein>
<reference evidence="1" key="1">
    <citation type="journal article" date="2015" name="Nature">
        <title>Complex archaea that bridge the gap between prokaryotes and eukaryotes.</title>
        <authorList>
            <person name="Spang A."/>
            <person name="Saw J.H."/>
            <person name="Jorgensen S.L."/>
            <person name="Zaremba-Niedzwiedzka K."/>
            <person name="Martijn J."/>
            <person name="Lind A.E."/>
            <person name="van Eijk R."/>
            <person name="Schleper C."/>
            <person name="Guy L."/>
            <person name="Ettema T.J."/>
        </authorList>
    </citation>
    <scope>NUCLEOTIDE SEQUENCE</scope>
</reference>
<proteinExistence type="predicted"/>
<gene>
    <name evidence="1" type="ORF">LCGC14_0289070</name>
</gene>
<sequence>MGKPSYFRKILISIDQLFNTILGGWPDETISSRLGKKAREGNPWAKYACWLIGKVFFHNTRHCSEAIEEDEGD</sequence>
<comment type="caution">
    <text evidence="1">The sequence shown here is derived from an EMBL/GenBank/DDBJ whole genome shotgun (WGS) entry which is preliminary data.</text>
</comment>
<name>A0A0F9TTS7_9ZZZZ</name>